<dbReference type="InterPro" id="IPR000760">
    <property type="entry name" value="Inositol_monophosphatase-like"/>
</dbReference>
<dbReference type="eggNOG" id="COG0483">
    <property type="taxonomic scope" value="Bacteria"/>
</dbReference>
<dbReference type="RefSeq" id="WP_014414477.1">
    <property type="nucleotide sequence ID" value="NC_017059.1"/>
</dbReference>
<keyword evidence="3 4" id="KW-0460">Magnesium</keyword>
<reference evidence="5 6" key="1">
    <citation type="submission" date="2012-02" db="EMBL/GenBank/DDBJ databases">
        <title>Shotgun genome sequence of Phaeospirillum photometricum DSM 122.</title>
        <authorList>
            <person name="Duquesne K."/>
            <person name="Sturgis J."/>
        </authorList>
    </citation>
    <scope>NUCLEOTIDE SEQUENCE [LARGE SCALE GENOMIC DNA]</scope>
    <source>
        <strain evidence="6">DSM122</strain>
    </source>
</reference>
<evidence type="ECO:0000256" key="3">
    <source>
        <dbReference type="ARBA" id="ARBA00022842"/>
    </source>
</evidence>
<dbReference type="Pfam" id="PF00459">
    <property type="entry name" value="Inositol_P"/>
    <property type="match status" value="1"/>
</dbReference>
<dbReference type="PANTHER" id="PTHR20854">
    <property type="entry name" value="INOSITOL MONOPHOSPHATASE"/>
    <property type="match status" value="1"/>
</dbReference>
<keyword evidence="6" id="KW-1185">Reference proteome</keyword>
<evidence type="ECO:0000256" key="2">
    <source>
        <dbReference type="ARBA" id="ARBA00022723"/>
    </source>
</evidence>
<dbReference type="STRING" id="1150469.RSPPHO_01212"/>
<dbReference type="Gene3D" id="3.30.540.10">
    <property type="entry name" value="Fructose-1,6-Bisphosphatase, subunit A, domain 1"/>
    <property type="match status" value="1"/>
</dbReference>
<evidence type="ECO:0000313" key="5">
    <source>
        <dbReference type="EMBL" id="CCG07838.1"/>
    </source>
</evidence>
<keyword evidence="2 4" id="KW-0479">Metal-binding</keyword>
<dbReference type="GO" id="GO:0046872">
    <property type="term" value="F:metal ion binding"/>
    <property type="evidence" value="ECO:0007669"/>
    <property type="project" value="UniProtKB-KW"/>
</dbReference>
<dbReference type="SUPFAM" id="SSF56655">
    <property type="entry name" value="Carbohydrate phosphatase"/>
    <property type="match status" value="1"/>
</dbReference>
<dbReference type="PANTHER" id="PTHR20854:SF4">
    <property type="entry name" value="INOSITOL-1-MONOPHOSPHATASE-RELATED"/>
    <property type="match status" value="1"/>
</dbReference>
<comment type="cofactor">
    <cofactor evidence="4">
        <name>Mg(2+)</name>
        <dbReference type="ChEBI" id="CHEBI:18420"/>
    </cofactor>
</comment>
<dbReference type="HOGENOM" id="CLU_044118_6_0_5"/>
<dbReference type="EMBL" id="HE663493">
    <property type="protein sequence ID" value="CCG07838.1"/>
    <property type="molecule type" value="Genomic_DNA"/>
</dbReference>
<keyword evidence="5" id="KW-0378">Hydrolase</keyword>
<evidence type="ECO:0000313" key="6">
    <source>
        <dbReference type="Proteomes" id="UP000033220"/>
    </source>
</evidence>
<evidence type="ECO:0000256" key="1">
    <source>
        <dbReference type="ARBA" id="ARBA00009759"/>
    </source>
</evidence>
<organism evidence="5 6">
    <name type="scientific">Pararhodospirillum photometricum DSM 122</name>
    <dbReference type="NCBI Taxonomy" id="1150469"/>
    <lineage>
        <taxon>Bacteria</taxon>
        <taxon>Pseudomonadati</taxon>
        <taxon>Pseudomonadota</taxon>
        <taxon>Alphaproteobacteria</taxon>
        <taxon>Rhodospirillales</taxon>
        <taxon>Rhodospirillaceae</taxon>
        <taxon>Pararhodospirillum</taxon>
    </lineage>
</organism>
<dbReference type="KEGG" id="rpm:RSPPHO_01212"/>
<evidence type="ECO:0000256" key="4">
    <source>
        <dbReference type="PIRSR" id="PIRSR600760-2"/>
    </source>
</evidence>
<dbReference type="InterPro" id="IPR020550">
    <property type="entry name" value="Inositol_monophosphatase_CS"/>
</dbReference>
<dbReference type="GO" id="GO:0007165">
    <property type="term" value="P:signal transduction"/>
    <property type="evidence" value="ECO:0007669"/>
    <property type="project" value="TreeGrafter"/>
</dbReference>
<protein>
    <submittedName>
        <fullName evidence="5">Inositol monophosphatase</fullName>
        <ecNumber evidence="5">3.1.3.25</ecNumber>
    </submittedName>
</protein>
<name>H6SSF9_PARPM</name>
<dbReference type="Gene3D" id="3.40.190.80">
    <property type="match status" value="1"/>
</dbReference>
<dbReference type="EC" id="3.1.3.25" evidence="5"/>
<sequence length="272" mass="29114">MRIDPDTVTQVIREVVDDEVLPRFRALGPGDVRTKTGPQDLVTEADLRAEVALSRRLTELLPGSQVVGEEAIHAHPEGLRALREADPVWVIDPVDGTGNFAAGHPLFACIVALVHQGQTLMGWIDHCLERRTTVAVSGGGTWCAGQPVHLTPALPSAALVGHVGGRPFQRALEPHVRVERVGSAAHAYLAMLAGTADFAAFTRMKVWDHAAGILMIQEAGGAARLHDGRAYAPTLSEGHPLLARDEPTWTRLAALLSDKAGEARPPQTPRSP</sequence>
<feature type="binding site" evidence="4">
    <location>
        <position position="69"/>
    </location>
    <ligand>
        <name>Mg(2+)</name>
        <dbReference type="ChEBI" id="CHEBI:18420"/>
        <label>1</label>
        <note>catalytic</note>
    </ligand>
</feature>
<dbReference type="GO" id="GO:0006020">
    <property type="term" value="P:inositol metabolic process"/>
    <property type="evidence" value="ECO:0007669"/>
    <property type="project" value="TreeGrafter"/>
</dbReference>
<dbReference type="PROSITE" id="PS00630">
    <property type="entry name" value="IMP_2"/>
    <property type="match status" value="1"/>
</dbReference>
<dbReference type="Proteomes" id="UP000033220">
    <property type="component" value="Chromosome DSM 122"/>
</dbReference>
<accession>H6SSF9</accession>
<dbReference type="GO" id="GO:0008934">
    <property type="term" value="F:inositol monophosphate 1-phosphatase activity"/>
    <property type="evidence" value="ECO:0007669"/>
    <property type="project" value="TreeGrafter"/>
</dbReference>
<dbReference type="AlphaFoldDB" id="H6SSF9"/>
<feature type="binding site" evidence="4">
    <location>
        <position position="208"/>
    </location>
    <ligand>
        <name>Mg(2+)</name>
        <dbReference type="ChEBI" id="CHEBI:18420"/>
        <label>1</label>
        <note>catalytic</note>
    </ligand>
</feature>
<dbReference type="GO" id="GO:0046854">
    <property type="term" value="P:phosphatidylinositol phosphate biosynthetic process"/>
    <property type="evidence" value="ECO:0007669"/>
    <property type="project" value="InterPro"/>
</dbReference>
<dbReference type="PATRIC" id="fig|1150469.3.peg.1371"/>
<dbReference type="PRINTS" id="PR00377">
    <property type="entry name" value="IMPHPHTASES"/>
</dbReference>
<feature type="binding site" evidence="4">
    <location>
        <position position="92"/>
    </location>
    <ligand>
        <name>Mg(2+)</name>
        <dbReference type="ChEBI" id="CHEBI:18420"/>
        <label>1</label>
        <note>catalytic</note>
    </ligand>
</feature>
<gene>
    <name evidence="5" type="ORF">RSPPHO_01212</name>
</gene>
<feature type="binding site" evidence="4">
    <location>
        <position position="95"/>
    </location>
    <ligand>
        <name>Mg(2+)</name>
        <dbReference type="ChEBI" id="CHEBI:18420"/>
        <label>1</label>
        <note>catalytic</note>
    </ligand>
</feature>
<comment type="similarity">
    <text evidence="1">Belongs to the inositol monophosphatase superfamily.</text>
</comment>
<proteinExistence type="inferred from homology"/>